<dbReference type="EMBL" id="JABANU010000013">
    <property type="protein sequence ID" value="MBI5975189.1"/>
    <property type="molecule type" value="Genomic_DNA"/>
</dbReference>
<feature type="coiled-coil region" evidence="1">
    <location>
        <begin position="7"/>
        <end position="37"/>
    </location>
</feature>
<dbReference type="Proteomes" id="UP000751852">
    <property type="component" value="Unassembled WGS sequence"/>
</dbReference>
<dbReference type="RefSeq" id="WP_198617969.1">
    <property type="nucleotide sequence ID" value="NZ_JABANU010000013.1"/>
</dbReference>
<keyword evidence="1" id="KW-0175">Coiled coil</keyword>
<comment type="caution">
    <text evidence="2">The sequence shown here is derived from an EMBL/GenBank/DDBJ whole genome shotgun (WGS) entry which is preliminary data.</text>
</comment>
<evidence type="ECO:0000313" key="2">
    <source>
        <dbReference type="EMBL" id="MBI5975189.1"/>
    </source>
</evidence>
<sequence>MTFKEQRNTLIDDIKKLREERDELIKVNKRLTDMIEDIEAFVDYKREVNPSNRAYISIRHGLDEILRK</sequence>
<proteinExistence type="predicted"/>
<evidence type="ECO:0000256" key="1">
    <source>
        <dbReference type="SAM" id="Coils"/>
    </source>
</evidence>
<gene>
    <name evidence="2" type="ORF">HHH54_06180</name>
</gene>
<protein>
    <submittedName>
        <fullName evidence="2">Uncharacterized protein</fullName>
    </submittedName>
</protein>
<name>A0ABS0T8W9_9STAP</name>
<evidence type="ECO:0000313" key="3">
    <source>
        <dbReference type="Proteomes" id="UP000751852"/>
    </source>
</evidence>
<keyword evidence="3" id="KW-1185">Reference proteome</keyword>
<organism evidence="2 3">
    <name type="scientific">Staphylococcus canis</name>
    <dbReference type="NCBI Taxonomy" id="2724942"/>
    <lineage>
        <taxon>Bacteria</taxon>
        <taxon>Bacillati</taxon>
        <taxon>Bacillota</taxon>
        <taxon>Bacilli</taxon>
        <taxon>Bacillales</taxon>
        <taxon>Staphylococcaceae</taxon>
        <taxon>Staphylococcus</taxon>
    </lineage>
</organism>
<reference evidence="2 3" key="1">
    <citation type="submission" date="2020-04" db="EMBL/GenBank/DDBJ databases">
        <title>Staphylococcus species from domestic dog.</title>
        <authorList>
            <person name="Paterson G.K."/>
        </authorList>
    </citation>
    <scope>NUCLEOTIDE SEQUENCE [LARGE SCALE GENOMIC DNA]</scope>
    <source>
        <strain evidence="2 3">H16/1A</strain>
    </source>
</reference>
<accession>A0ABS0T8W9</accession>